<dbReference type="PATRIC" id="fig|1276220.3.peg.634"/>
<evidence type="ECO:0000313" key="7">
    <source>
        <dbReference type="EMBL" id="AGR41243.1"/>
    </source>
</evidence>
<dbReference type="PANTHER" id="PTHR10353:SF122">
    <property type="entry name" value="6-PHOSPHO-BETA-GLUCOSIDASE ASCB-RELATED"/>
    <property type="match status" value="1"/>
</dbReference>
<dbReference type="STRING" id="1276220.STAIW_v1c06220"/>
<reference evidence="7 8" key="1">
    <citation type="journal article" date="2013" name="Genome Biol. Evol.">
        <title>Comparison of metabolic capacities and inference of gene content evolution in mosquito-associated Spiroplasma diminutum and S. taiwanense.</title>
        <authorList>
            <person name="Lo W.S."/>
            <person name="Ku C."/>
            <person name="Chen L.L."/>
            <person name="Chang T.H."/>
            <person name="Kuo C.H."/>
        </authorList>
    </citation>
    <scope>NUCLEOTIDE SEQUENCE [LARGE SCALE GENOMIC DNA]</scope>
    <source>
        <strain evidence="7">CT-1</strain>
    </source>
</reference>
<dbReference type="PRINTS" id="PR00131">
    <property type="entry name" value="GLHYDRLASE1"/>
</dbReference>
<evidence type="ECO:0000256" key="5">
    <source>
        <dbReference type="RuleBase" id="RU003690"/>
    </source>
</evidence>
<dbReference type="InterPro" id="IPR017853">
    <property type="entry name" value="GH"/>
</dbReference>
<evidence type="ECO:0000256" key="3">
    <source>
        <dbReference type="ARBA" id="ARBA00023295"/>
    </source>
</evidence>
<keyword evidence="2 6" id="KW-0378">Hydrolase</keyword>
<comment type="similarity">
    <text evidence="1 5">Belongs to the glycosyl hydrolase 1 family.</text>
</comment>
<dbReference type="Pfam" id="PF00232">
    <property type="entry name" value="Glyco_hydro_1"/>
    <property type="match status" value="1"/>
</dbReference>
<dbReference type="Gene3D" id="3.20.20.80">
    <property type="entry name" value="Glycosidases"/>
    <property type="match status" value="1"/>
</dbReference>
<dbReference type="eggNOG" id="COG2723">
    <property type="taxonomic scope" value="Bacteria"/>
</dbReference>
<name>S5MBY1_9MOLU</name>
<evidence type="ECO:0000256" key="6">
    <source>
        <dbReference type="RuleBase" id="RU004468"/>
    </source>
</evidence>
<protein>
    <submittedName>
        <fullName evidence="7">6-phospho-beta-glucosidase</fullName>
    </submittedName>
</protein>
<dbReference type="OrthoDB" id="391810at2"/>
<evidence type="ECO:0000256" key="4">
    <source>
        <dbReference type="PROSITE-ProRule" id="PRU10055"/>
    </source>
</evidence>
<proteinExistence type="inferred from homology"/>
<dbReference type="InterPro" id="IPR018120">
    <property type="entry name" value="Glyco_hydro_1_AS"/>
</dbReference>
<dbReference type="PROSITE" id="PS00653">
    <property type="entry name" value="GLYCOSYL_HYDROL_F1_2"/>
    <property type="match status" value="1"/>
</dbReference>
<dbReference type="PANTHER" id="PTHR10353">
    <property type="entry name" value="GLYCOSYL HYDROLASE"/>
    <property type="match status" value="1"/>
</dbReference>
<dbReference type="Proteomes" id="UP000014984">
    <property type="component" value="Chromosome"/>
</dbReference>
<sequence length="462" mass="54281">MSNKFPKNFLWGASTSAYQFEGGWDSDGKGPLIQDVRKNIPNGTTDFKVDSDHYNNWKEDIALMAEMGFKSYRFSISWTRILPKGFGKINKDGINFYNNIINELLKYNIIPIVTMYHFDLPNELEKNGGWLNRETIDHFANYAKILFENFGDRVKYWLTINEQNVMIIFGEIVGVKFGEGKERLKNTYQVNHHMMLAQAKAMDICHQTVKNGKIGSAPNIAAIYPNTNKPEDQIAALNMKIFRNWFYLDCYIFGIYNKFVLNYLEKHNSMFEIYKEDLEILKKSKPDFIAFNYYASGTAEMSYENDNFKTLTDQQKVRSIKGVYRQVYNPNLQKTQFGWEIDPIGLKTTLREIYDRYRLPLIITENGIGGYDELIDDKVNDDYRIDYYQKHIEQLKLAINDGVELIGYNPWSAIYLVSTHEGIKKRYGFVFVNRTDDDLKDLKRYRKKSFYWYQKVIENNGL</sequence>
<dbReference type="AlphaFoldDB" id="S5MBY1"/>
<keyword evidence="8" id="KW-1185">Reference proteome</keyword>
<organism evidence="7 8">
    <name type="scientific">Spiroplasma taiwanense CT-1</name>
    <dbReference type="NCBI Taxonomy" id="1276220"/>
    <lineage>
        <taxon>Bacteria</taxon>
        <taxon>Bacillati</taxon>
        <taxon>Mycoplasmatota</taxon>
        <taxon>Mollicutes</taxon>
        <taxon>Entomoplasmatales</taxon>
        <taxon>Spiroplasmataceae</taxon>
        <taxon>Spiroplasma</taxon>
    </lineage>
</organism>
<dbReference type="InterPro" id="IPR001360">
    <property type="entry name" value="Glyco_hydro_1"/>
</dbReference>
<keyword evidence="3 6" id="KW-0326">Glycosidase</keyword>
<dbReference type="KEGG" id="stai:STAIW_v1c06220"/>
<gene>
    <name evidence="7" type="primary">bgl</name>
    <name evidence="7" type="ORF">STAIW_v1c06220</name>
</gene>
<dbReference type="SUPFAM" id="SSF51445">
    <property type="entry name" value="(Trans)glycosidases"/>
    <property type="match status" value="1"/>
</dbReference>
<evidence type="ECO:0000256" key="2">
    <source>
        <dbReference type="ARBA" id="ARBA00022801"/>
    </source>
</evidence>
<dbReference type="GO" id="GO:0005829">
    <property type="term" value="C:cytosol"/>
    <property type="evidence" value="ECO:0007669"/>
    <property type="project" value="TreeGrafter"/>
</dbReference>
<dbReference type="FunFam" id="3.20.20.80:FF:000004">
    <property type="entry name" value="Beta-glucosidase 6-phospho-beta-glucosidase"/>
    <property type="match status" value="1"/>
</dbReference>
<dbReference type="HOGENOM" id="CLU_001859_0_1_14"/>
<evidence type="ECO:0000256" key="1">
    <source>
        <dbReference type="ARBA" id="ARBA00010838"/>
    </source>
</evidence>
<accession>S5MBY1</accession>
<dbReference type="PROSITE" id="PS00572">
    <property type="entry name" value="GLYCOSYL_HYDROL_F1_1"/>
    <property type="match status" value="1"/>
</dbReference>
<dbReference type="RefSeq" id="WP_020834382.1">
    <property type="nucleotide sequence ID" value="NC_021846.1"/>
</dbReference>
<dbReference type="GO" id="GO:0016052">
    <property type="term" value="P:carbohydrate catabolic process"/>
    <property type="evidence" value="ECO:0007669"/>
    <property type="project" value="TreeGrafter"/>
</dbReference>
<evidence type="ECO:0000313" key="8">
    <source>
        <dbReference type="Proteomes" id="UP000014984"/>
    </source>
</evidence>
<dbReference type="EMBL" id="CP005074">
    <property type="protein sequence ID" value="AGR41243.1"/>
    <property type="molecule type" value="Genomic_DNA"/>
</dbReference>
<dbReference type="InterPro" id="IPR033132">
    <property type="entry name" value="GH_1_N_CS"/>
</dbReference>
<feature type="active site" description="Nucleophile" evidence="4">
    <location>
        <position position="365"/>
    </location>
</feature>
<dbReference type="GO" id="GO:0008422">
    <property type="term" value="F:beta-glucosidase activity"/>
    <property type="evidence" value="ECO:0007669"/>
    <property type="project" value="TreeGrafter"/>
</dbReference>